<reference evidence="5 6" key="1">
    <citation type="submission" date="2023-06" db="EMBL/GenBank/DDBJ databases">
        <title>Pelomonas sp. PFR6 16S ribosomal RNA gene Genome sequencing and assembly.</title>
        <authorList>
            <person name="Woo H."/>
        </authorList>
    </citation>
    <scope>NUCLEOTIDE SEQUENCE [LARGE SCALE GENOMIC DNA]</scope>
    <source>
        <strain evidence="5 6">PFR6</strain>
    </source>
</reference>
<dbReference type="SMART" id="SM00100">
    <property type="entry name" value="cNMP"/>
    <property type="match status" value="1"/>
</dbReference>
<dbReference type="InterPro" id="IPR036390">
    <property type="entry name" value="WH_DNA-bd_sf"/>
</dbReference>
<dbReference type="InterPro" id="IPR012318">
    <property type="entry name" value="HTH_CRP"/>
</dbReference>
<feature type="domain" description="Cyclic nucleotide-binding" evidence="4">
    <location>
        <begin position="16"/>
        <end position="90"/>
    </location>
</feature>
<accession>A0ABT8DZA0</accession>
<dbReference type="InterPro" id="IPR000524">
    <property type="entry name" value="Tscrpt_reg_HTH_GntR"/>
</dbReference>
<dbReference type="Proteomes" id="UP001228044">
    <property type="component" value="Unassembled WGS sequence"/>
</dbReference>
<dbReference type="InterPro" id="IPR014710">
    <property type="entry name" value="RmlC-like_jellyroll"/>
</dbReference>
<evidence type="ECO:0000313" key="6">
    <source>
        <dbReference type="Proteomes" id="UP001228044"/>
    </source>
</evidence>
<evidence type="ECO:0000256" key="3">
    <source>
        <dbReference type="ARBA" id="ARBA00023163"/>
    </source>
</evidence>
<sequence>MSANSCGDCAIGPRCVLGRLEEAERALVAPHLRERIFHRGDALLEEGKDTAFVRVIKLGTAFVHRRGLDGRSRPIGVMGRGQAFGFLGMFGSPNQVSCFAHTTVRVCELPVLAMREMSASVPQFMVHMTRAVVENFASVAAWAEALRLPGMANQLAYVLVLLGDADKSAVVALPSHAALAELLGTRRESIARALRTLESEGGIKRLDRRRCELVRSALLARLSPHEVP</sequence>
<keyword evidence="2" id="KW-0238">DNA-binding</keyword>
<organism evidence="5 6">
    <name type="scientific">Roseateles violae</name>
    <dbReference type="NCBI Taxonomy" id="3058042"/>
    <lineage>
        <taxon>Bacteria</taxon>
        <taxon>Pseudomonadati</taxon>
        <taxon>Pseudomonadota</taxon>
        <taxon>Betaproteobacteria</taxon>
        <taxon>Burkholderiales</taxon>
        <taxon>Sphaerotilaceae</taxon>
        <taxon>Roseateles</taxon>
    </lineage>
</organism>
<evidence type="ECO:0000313" key="5">
    <source>
        <dbReference type="EMBL" id="MDN3922923.1"/>
    </source>
</evidence>
<dbReference type="InterPro" id="IPR000595">
    <property type="entry name" value="cNMP-bd_dom"/>
</dbReference>
<dbReference type="PRINTS" id="PR00035">
    <property type="entry name" value="HTHGNTR"/>
</dbReference>
<name>A0ABT8DZA0_9BURK</name>
<dbReference type="InterPro" id="IPR018490">
    <property type="entry name" value="cNMP-bd_dom_sf"/>
</dbReference>
<evidence type="ECO:0000259" key="4">
    <source>
        <dbReference type="PROSITE" id="PS50042"/>
    </source>
</evidence>
<dbReference type="SUPFAM" id="SSF51206">
    <property type="entry name" value="cAMP-binding domain-like"/>
    <property type="match status" value="1"/>
</dbReference>
<protein>
    <submittedName>
        <fullName evidence="5">Crp/Fnr family transcriptional regulator</fullName>
    </submittedName>
</protein>
<evidence type="ECO:0000256" key="2">
    <source>
        <dbReference type="ARBA" id="ARBA00023125"/>
    </source>
</evidence>
<keyword evidence="6" id="KW-1185">Reference proteome</keyword>
<dbReference type="Gene3D" id="2.60.120.10">
    <property type="entry name" value="Jelly Rolls"/>
    <property type="match status" value="1"/>
</dbReference>
<dbReference type="CDD" id="cd00038">
    <property type="entry name" value="CAP_ED"/>
    <property type="match status" value="1"/>
</dbReference>
<dbReference type="Pfam" id="PF00027">
    <property type="entry name" value="cNMP_binding"/>
    <property type="match status" value="1"/>
</dbReference>
<keyword evidence="3" id="KW-0804">Transcription</keyword>
<dbReference type="Pfam" id="PF13545">
    <property type="entry name" value="HTH_Crp_2"/>
    <property type="match status" value="1"/>
</dbReference>
<evidence type="ECO:0000256" key="1">
    <source>
        <dbReference type="ARBA" id="ARBA00023015"/>
    </source>
</evidence>
<dbReference type="PROSITE" id="PS50042">
    <property type="entry name" value="CNMP_BINDING_3"/>
    <property type="match status" value="1"/>
</dbReference>
<dbReference type="InterPro" id="IPR036388">
    <property type="entry name" value="WH-like_DNA-bd_sf"/>
</dbReference>
<dbReference type="RefSeq" id="WP_290361231.1">
    <property type="nucleotide sequence ID" value="NZ_JAUHHC010000006.1"/>
</dbReference>
<dbReference type="SUPFAM" id="SSF46785">
    <property type="entry name" value="Winged helix' DNA-binding domain"/>
    <property type="match status" value="1"/>
</dbReference>
<keyword evidence="1" id="KW-0805">Transcription regulation</keyword>
<gene>
    <name evidence="5" type="ORF">QWJ38_21740</name>
</gene>
<proteinExistence type="predicted"/>
<dbReference type="EMBL" id="JAUHHC010000006">
    <property type="protein sequence ID" value="MDN3922923.1"/>
    <property type="molecule type" value="Genomic_DNA"/>
</dbReference>
<comment type="caution">
    <text evidence="5">The sequence shown here is derived from an EMBL/GenBank/DDBJ whole genome shotgun (WGS) entry which is preliminary data.</text>
</comment>
<dbReference type="Gene3D" id="1.10.10.10">
    <property type="entry name" value="Winged helix-like DNA-binding domain superfamily/Winged helix DNA-binding domain"/>
    <property type="match status" value="1"/>
</dbReference>